<sequence>MNIKKKSLVLASTFSLLVVLNAAGLFYSFSKIEEANEKTINDTKVLSLYKDLKYILKNLQEVATDTALVADPEGLYVIDELKEEYSKTHKQIDSQITSQDNKSQLENIDSKLNSYIKNLKAMGQYGIEKFTARQDSLFEMKKFDKAVDDIEKSISNITSSNYDNYTMMKLKYQIVSIQEILTDALAVGDISGFEEVDSIKKDLFRHLDDMQVKNTIEAMIQAGKNMAQKGETFNIMEEKVNSSMVKVDENFDAIENSILTIEREQTSNLNTTLKESNQVIENAEKIAIALTIALFICVMFLLTIIKGILSSVEKLNDGVENLVNNSNSTGTKINLQSNDELGNIAKNFDLYIDKLERNANQDKKVIDQARVVMGKVNVGLYNERIELKASSTDMQRLVDEINGMINKTQANLTTLSNALIELANAKYDKPIPRIEGVTGLIASLLSGTKVTQSTINEVMALIDNSNKRLTFSAKDLSEASEELSKASNQQAVALEQTAAAIEEVTSTIAISSENSSKMAAHASEVTKSSQLGKDLASKTSSSMDELSNEVNTINEAITVIDQIAFQTNILSLNAAVEAATAGEAGKGFAVVAQEVRNLASRSAEAANEIKSLVESATSKAKEGKEVSAQMIDGFNNLDKSISTTIELIDEVANASKEQQEAMNQINDTVNSLDQATQSNAQLASNISQMAKTTQELSVQLQGAVDRTAFDPDAKRRVCNTDYIFDLNKLKSDHINFKNVNFCDCKVGNKFTVKDHTQCDMGKWLIASEQQGLDFTKGELWEELKTTHQRFHHMVQDSVDLYAEGYENGQIISVTENIELQINVIFELLDRVKEHNCDLEFQKRKR</sequence>
<dbReference type="InterPro" id="IPR051310">
    <property type="entry name" value="MCP_chemotaxis"/>
</dbReference>
<dbReference type="Gene3D" id="1.10.287.950">
    <property type="entry name" value="Methyl-accepting chemotaxis protein"/>
    <property type="match status" value="1"/>
</dbReference>
<gene>
    <name evidence="6" type="ORF">NJU99_03730</name>
</gene>
<feature type="domain" description="Methyl-accepting transducer" evidence="5">
    <location>
        <begin position="465"/>
        <end position="694"/>
    </location>
</feature>
<comment type="similarity">
    <text evidence="2">Belongs to the methyl-accepting chemotaxis (MCP) protein family.</text>
</comment>
<keyword evidence="7" id="KW-1185">Reference proteome</keyword>
<feature type="transmembrane region" description="Helical" evidence="4">
    <location>
        <begin position="286"/>
        <end position="305"/>
    </location>
</feature>
<dbReference type="InterPro" id="IPR004089">
    <property type="entry name" value="MCPsignal_dom"/>
</dbReference>
<keyword evidence="4" id="KW-1133">Transmembrane helix</keyword>
<dbReference type="Proteomes" id="UP001060012">
    <property type="component" value="Chromosome"/>
</dbReference>
<keyword evidence="1" id="KW-0145">Chemotaxis</keyword>
<keyword evidence="4" id="KW-0472">Membrane</keyword>
<evidence type="ECO:0000313" key="6">
    <source>
        <dbReference type="EMBL" id="UTJ07210.1"/>
    </source>
</evidence>
<evidence type="ECO:0000256" key="3">
    <source>
        <dbReference type="PROSITE-ProRule" id="PRU00284"/>
    </source>
</evidence>
<evidence type="ECO:0000256" key="4">
    <source>
        <dbReference type="SAM" id="Phobius"/>
    </source>
</evidence>
<accession>A0ABY5E7Q7</accession>
<reference evidence="6" key="1">
    <citation type="submission" date="2022-07" db="EMBL/GenBank/DDBJ databases">
        <title>Arcobacter roscoffensis sp. nov., a marine bacterium isolated from coastal seawater collected from Roscoff, France.</title>
        <authorList>
            <person name="Pascual J."/>
            <person name="Lepeaux C."/>
            <person name="Methner A."/>
            <person name="Overmann J."/>
        </authorList>
    </citation>
    <scope>NUCLEOTIDE SEQUENCE</scope>
    <source>
        <strain evidence="6">ARW1-2F2</strain>
    </source>
</reference>
<proteinExistence type="inferred from homology"/>
<dbReference type="Gene3D" id="6.10.340.10">
    <property type="match status" value="1"/>
</dbReference>
<dbReference type="SUPFAM" id="SSF58104">
    <property type="entry name" value="Methyl-accepting chemotaxis protein (MCP) signaling domain"/>
    <property type="match status" value="1"/>
</dbReference>
<evidence type="ECO:0000256" key="2">
    <source>
        <dbReference type="ARBA" id="ARBA00029447"/>
    </source>
</evidence>
<dbReference type="PROSITE" id="PS50111">
    <property type="entry name" value="CHEMOTAXIS_TRANSDUC_2"/>
    <property type="match status" value="1"/>
</dbReference>
<evidence type="ECO:0000313" key="7">
    <source>
        <dbReference type="Proteomes" id="UP001060012"/>
    </source>
</evidence>
<evidence type="ECO:0000256" key="1">
    <source>
        <dbReference type="ARBA" id="ARBA00022500"/>
    </source>
</evidence>
<dbReference type="EMBL" id="CP100595">
    <property type="protein sequence ID" value="UTJ07210.1"/>
    <property type="molecule type" value="Genomic_DNA"/>
</dbReference>
<dbReference type="Pfam" id="PF00015">
    <property type="entry name" value="MCPsignal"/>
    <property type="match status" value="1"/>
</dbReference>
<organism evidence="6 7">
    <name type="scientific">Arcobacter roscoffensis</name>
    <dbReference type="NCBI Taxonomy" id="2961520"/>
    <lineage>
        <taxon>Bacteria</taxon>
        <taxon>Pseudomonadati</taxon>
        <taxon>Campylobacterota</taxon>
        <taxon>Epsilonproteobacteria</taxon>
        <taxon>Campylobacterales</taxon>
        <taxon>Arcobacteraceae</taxon>
        <taxon>Arcobacter</taxon>
    </lineage>
</organism>
<protein>
    <submittedName>
        <fullName evidence="6">Methyl-accepting chemotaxis protein</fullName>
    </submittedName>
</protein>
<keyword evidence="4" id="KW-0812">Transmembrane</keyword>
<dbReference type="SMART" id="SM00283">
    <property type="entry name" value="MA"/>
    <property type="match status" value="1"/>
</dbReference>
<name>A0ABY5E7Q7_9BACT</name>
<dbReference type="PANTHER" id="PTHR43531:SF11">
    <property type="entry name" value="METHYL-ACCEPTING CHEMOTAXIS PROTEIN 3"/>
    <property type="match status" value="1"/>
</dbReference>
<evidence type="ECO:0000259" key="5">
    <source>
        <dbReference type="PROSITE" id="PS50111"/>
    </source>
</evidence>
<dbReference type="RefSeq" id="WP_254577389.1">
    <property type="nucleotide sequence ID" value="NZ_CP100595.1"/>
</dbReference>
<dbReference type="Gene3D" id="1.20.120.30">
    <property type="entry name" value="Aspartate receptor, ligand-binding domain"/>
    <property type="match status" value="1"/>
</dbReference>
<dbReference type="PANTHER" id="PTHR43531">
    <property type="entry name" value="PROTEIN ICFG"/>
    <property type="match status" value="1"/>
</dbReference>
<keyword evidence="3" id="KW-0807">Transducer</keyword>